<dbReference type="AlphaFoldDB" id="V5WM96"/>
<dbReference type="OrthoDB" id="9808360at2"/>
<dbReference type="GO" id="GO:0003677">
    <property type="term" value="F:DNA binding"/>
    <property type="evidence" value="ECO:0007669"/>
    <property type="project" value="UniProtKB-KW"/>
</dbReference>
<dbReference type="GO" id="GO:0003700">
    <property type="term" value="F:DNA-binding transcription factor activity"/>
    <property type="evidence" value="ECO:0007669"/>
    <property type="project" value="TreeGrafter"/>
</dbReference>
<dbReference type="STRING" id="1307761.L21SP2_2915"/>
<dbReference type="PATRIC" id="fig|1307761.3.peg.2905"/>
<dbReference type="EMBL" id="CP006939">
    <property type="protein sequence ID" value="AHC16261.1"/>
    <property type="molecule type" value="Genomic_DNA"/>
</dbReference>
<protein>
    <submittedName>
        <fullName evidence="2">Iron-sulfur cluster regulator IscR</fullName>
    </submittedName>
</protein>
<accession>V5WM96</accession>
<evidence type="ECO:0000256" key="1">
    <source>
        <dbReference type="ARBA" id="ARBA00023125"/>
    </source>
</evidence>
<dbReference type="PROSITE" id="PS51197">
    <property type="entry name" value="HTH_RRF2_2"/>
    <property type="match status" value="1"/>
</dbReference>
<name>V5WM96_9SPIO</name>
<dbReference type="InterPro" id="IPR030489">
    <property type="entry name" value="TR_Rrf2-type_CS"/>
</dbReference>
<dbReference type="GO" id="GO:0005829">
    <property type="term" value="C:cytosol"/>
    <property type="evidence" value="ECO:0007669"/>
    <property type="project" value="TreeGrafter"/>
</dbReference>
<dbReference type="PROSITE" id="PS01332">
    <property type="entry name" value="HTH_RRF2_1"/>
    <property type="match status" value="1"/>
</dbReference>
<reference evidence="2 3" key="1">
    <citation type="journal article" date="2015" name="Stand. Genomic Sci.">
        <title>Complete genome sequence and description of Salinispira pacifica gen. nov., sp. nov., a novel spirochaete isolated form a hypersaline microbial mat.</title>
        <authorList>
            <person name="Ben Hania W."/>
            <person name="Joseph M."/>
            <person name="Schumann P."/>
            <person name="Bunk B."/>
            <person name="Fiebig A."/>
            <person name="Sproer C."/>
            <person name="Klenk H.P."/>
            <person name="Fardeau M.L."/>
            <person name="Spring S."/>
        </authorList>
    </citation>
    <scope>NUCLEOTIDE SEQUENCE [LARGE SCALE GENOMIC DNA]</scope>
    <source>
        <strain evidence="2 3">L21-RPul-D2</strain>
    </source>
</reference>
<dbReference type="SUPFAM" id="SSF46785">
    <property type="entry name" value="Winged helix' DNA-binding domain"/>
    <property type="match status" value="1"/>
</dbReference>
<dbReference type="InterPro" id="IPR036388">
    <property type="entry name" value="WH-like_DNA-bd_sf"/>
</dbReference>
<proteinExistence type="predicted"/>
<dbReference type="RefSeq" id="WP_024269158.1">
    <property type="nucleotide sequence ID" value="NC_023035.1"/>
</dbReference>
<dbReference type="eggNOG" id="COG1959">
    <property type="taxonomic scope" value="Bacteria"/>
</dbReference>
<evidence type="ECO:0000313" key="2">
    <source>
        <dbReference type="EMBL" id="AHC16261.1"/>
    </source>
</evidence>
<dbReference type="Proteomes" id="UP000018680">
    <property type="component" value="Chromosome"/>
</dbReference>
<organism evidence="2 3">
    <name type="scientific">Salinispira pacifica</name>
    <dbReference type="NCBI Taxonomy" id="1307761"/>
    <lineage>
        <taxon>Bacteria</taxon>
        <taxon>Pseudomonadati</taxon>
        <taxon>Spirochaetota</taxon>
        <taxon>Spirochaetia</taxon>
        <taxon>Spirochaetales</taxon>
        <taxon>Spirochaetaceae</taxon>
        <taxon>Salinispira</taxon>
    </lineage>
</organism>
<dbReference type="Gene3D" id="1.10.10.10">
    <property type="entry name" value="Winged helix-like DNA-binding domain superfamily/Winged helix DNA-binding domain"/>
    <property type="match status" value="1"/>
</dbReference>
<dbReference type="PANTHER" id="PTHR33221">
    <property type="entry name" value="WINGED HELIX-TURN-HELIX TRANSCRIPTIONAL REGULATOR, RRF2 FAMILY"/>
    <property type="match status" value="1"/>
</dbReference>
<dbReference type="InterPro" id="IPR036390">
    <property type="entry name" value="WH_DNA-bd_sf"/>
</dbReference>
<dbReference type="KEGG" id="slr:L21SP2_2915"/>
<dbReference type="NCBIfam" id="TIGR00738">
    <property type="entry name" value="rrf2_super"/>
    <property type="match status" value="1"/>
</dbReference>
<keyword evidence="1" id="KW-0238">DNA-binding</keyword>
<gene>
    <name evidence="2" type="ORF">L21SP2_2915</name>
</gene>
<sequence length="155" mass="17219">MRITTKGRYALRAMTNLALSNQDRPKAIKVIAAEEEISPEFLEQIFFRLKKSGVINSVRGPGGGFILNKDPEEISVKDIFEAVDEGLDLTPCSTCNENGEFDCAKVDTCLVHDVWREANDHINRFFDGITLARVMNKDSSSPLSKVLAGEEIKLS</sequence>
<evidence type="ECO:0000313" key="3">
    <source>
        <dbReference type="Proteomes" id="UP000018680"/>
    </source>
</evidence>
<dbReference type="Pfam" id="PF02082">
    <property type="entry name" value="Rrf2"/>
    <property type="match status" value="1"/>
</dbReference>
<dbReference type="HOGENOM" id="CLU_107144_0_0_12"/>
<dbReference type="InterPro" id="IPR000944">
    <property type="entry name" value="Tscrpt_reg_Rrf2"/>
</dbReference>
<keyword evidence="3" id="KW-1185">Reference proteome</keyword>
<dbReference type="PANTHER" id="PTHR33221:SF5">
    <property type="entry name" value="HTH-TYPE TRANSCRIPTIONAL REGULATOR ISCR"/>
    <property type="match status" value="1"/>
</dbReference>